<dbReference type="OrthoDB" id="1927454at2759"/>
<keyword evidence="3" id="KW-1185">Reference proteome</keyword>
<dbReference type="VEuPathDB" id="TrichDB:TVAG_037650"/>
<evidence type="ECO:0000256" key="1">
    <source>
        <dbReference type="SAM" id="Coils"/>
    </source>
</evidence>
<name>A2FCX2_TRIV3</name>
<feature type="coiled-coil region" evidence="1">
    <location>
        <begin position="111"/>
        <end position="302"/>
    </location>
</feature>
<accession>A2FCX2</accession>
<sequence length="706" mass="81748">MRTLRSLGLAAYQGNSPPPTNQDIKIEEVEIDSKIPTKYYIVQSFPIFPQDFSNKGYKIYFDDGKWNVVLWPSKTSNYKDEVRYLSSAVDRMMDSIEVTEMDEEHPEKTKLQMLTQKADLLGIALDELNRQITRENHERGELMARIVKMFLGVIDDIPGIYNEILLAQQKESEKTINELREQNHALQLQEQDTSEELRSQKILLEMQNQWHTDLEAQIDEWKDSLSKFNERLASELKKQKDEYEDKLSDLQVQLSSIAAERDGYKSQIDWEQKSIQDKEVEVLKMRKELANTKALLEEREQTLYTARAHFERQFTFMREQMGQMAKTGNTTITLENMNNITQMLPPRHGEQLPFLSLEEVNKRIYDIYLSKIRHDAAYVNGSPPPLYKFVVKYHIALMFGYKPAISAVWQFMDTCDRYKHESANVGMFMKQVEEESWQLKVLQFICMLVKKEPVCEIGLPRLTIVKCISIASRILPDTELPNLQRLLEKKVINPKRGMTVELDIFMQILLDLLLDVNQTSRQRIMFQFRELLSCDGSVEFTQFGDFISRFAPDFSAQRVGDLFLDAMQASLPSLSVTESAFQLLVDRGLFEEFKPILSDDLDIANAEEIAAFVNLRWKTDIAEHVNSALVQLKSEKMAECQTLFSELGQINEHMKMTVTTNDAGTGVSLLHKAALLLVRLKFLNIARKDGGDMQKEIRKLIDLVWN</sequence>
<dbReference type="InterPro" id="IPR052845">
    <property type="entry name" value="Axonemal_dynein_LC_domain"/>
</dbReference>
<protein>
    <submittedName>
        <fullName evidence="2">Uncharacterized protein</fullName>
    </submittedName>
</protein>
<dbReference type="KEGG" id="tva:4755039"/>
<dbReference type="PANTHER" id="PTHR23052:SF1">
    <property type="entry name" value="AXONEMAL DYNEIN LIGHT CHAIN DOMAIN-CONTAINING PROTEIN 1"/>
    <property type="match status" value="1"/>
</dbReference>
<dbReference type="VEuPathDB" id="TrichDB:TVAGG3_0417970"/>
<gene>
    <name evidence="2" type="ORF">TVAG_037650</name>
</gene>
<dbReference type="EMBL" id="DS113723">
    <property type="protein sequence ID" value="EAX97258.1"/>
    <property type="molecule type" value="Genomic_DNA"/>
</dbReference>
<dbReference type="PANTHER" id="PTHR23052">
    <property type="entry name" value="AXONEMAL DYNEIN LIGHT CHAIN DOMAIN-CONTAINING PROTEIN 1"/>
    <property type="match status" value="1"/>
</dbReference>
<dbReference type="AlphaFoldDB" id="A2FCX2"/>
<proteinExistence type="predicted"/>
<dbReference type="GO" id="GO:0005737">
    <property type="term" value="C:cytoplasm"/>
    <property type="evidence" value="ECO:0000318"/>
    <property type="project" value="GO_Central"/>
</dbReference>
<evidence type="ECO:0000313" key="3">
    <source>
        <dbReference type="Proteomes" id="UP000001542"/>
    </source>
</evidence>
<dbReference type="RefSeq" id="XP_001310188.1">
    <property type="nucleotide sequence ID" value="XM_001310187.1"/>
</dbReference>
<evidence type="ECO:0000313" key="2">
    <source>
        <dbReference type="EMBL" id="EAX97258.1"/>
    </source>
</evidence>
<organism evidence="2 3">
    <name type="scientific">Trichomonas vaginalis (strain ATCC PRA-98 / G3)</name>
    <dbReference type="NCBI Taxonomy" id="412133"/>
    <lineage>
        <taxon>Eukaryota</taxon>
        <taxon>Metamonada</taxon>
        <taxon>Parabasalia</taxon>
        <taxon>Trichomonadida</taxon>
        <taxon>Trichomonadidae</taxon>
        <taxon>Trichomonas</taxon>
    </lineage>
</organism>
<dbReference type="InParanoid" id="A2FCX2"/>
<keyword evidence="1" id="KW-0175">Coiled coil</keyword>
<reference evidence="2" key="2">
    <citation type="journal article" date="2007" name="Science">
        <title>Draft genome sequence of the sexually transmitted pathogen Trichomonas vaginalis.</title>
        <authorList>
            <person name="Carlton J.M."/>
            <person name="Hirt R.P."/>
            <person name="Silva J.C."/>
            <person name="Delcher A.L."/>
            <person name="Schatz M."/>
            <person name="Zhao Q."/>
            <person name="Wortman J.R."/>
            <person name="Bidwell S.L."/>
            <person name="Alsmark U.C.M."/>
            <person name="Besteiro S."/>
            <person name="Sicheritz-Ponten T."/>
            <person name="Noel C.J."/>
            <person name="Dacks J.B."/>
            <person name="Foster P.G."/>
            <person name="Simillion C."/>
            <person name="Van de Peer Y."/>
            <person name="Miranda-Saavedra D."/>
            <person name="Barton G.J."/>
            <person name="Westrop G.D."/>
            <person name="Mueller S."/>
            <person name="Dessi D."/>
            <person name="Fiori P.L."/>
            <person name="Ren Q."/>
            <person name="Paulsen I."/>
            <person name="Zhang H."/>
            <person name="Bastida-Corcuera F.D."/>
            <person name="Simoes-Barbosa A."/>
            <person name="Brown M.T."/>
            <person name="Hayes R.D."/>
            <person name="Mukherjee M."/>
            <person name="Okumura C.Y."/>
            <person name="Schneider R."/>
            <person name="Smith A.J."/>
            <person name="Vanacova S."/>
            <person name="Villalvazo M."/>
            <person name="Haas B.J."/>
            <person name="Pertea M."/>
            <person name="Feldblyum T.V."/>
            <person name="Utterback T.R."/>
            <person name="Shu C.L."/>
            <person name="Osoegawa K."/>
            <person name="de Jong P.J."/>
            <person name="Hrdy I."/>
            <person name="Horvathova L."/>
            <person name="Zubacova Z."/>
            <person name="Dolezal P."/>
            <person name="Malik S.B."/>
            <person name="Logsdon J.M. Jr."/>
            <person name="Henze K."/>
            <person name="Gupta A."/>
            <person name="Wang C.C."/>
            <person name="Dunne R.L."/>
            <person name="Upcroft J.A."/>
            <person name="Upcroft P."/>
            <person name="White O."/>
            <person name="Salzberg S.L."/>
            <person name="Tang P."/>
            <person name="Chiu C.-H."/>
            <person name="Lee Y.-S."/>
            <person name="Embley T.M."/>
            <person name="Coombs G.H."/>
            <person name="Mottram J.C."/>
            <person name="Tachezy J."/>
            <person name="Fraser-Liggett C.M."/>
            <person name="Johnson P.J."/>
        </authorList>
    </citation>
    <scope>NUCLEOTIDE SEQUENCE [LARGE SCALE GENOMIC DNA]</scope>
    <source>
        <strain evidence="2">G3</strain>
    </source>
</reference>
<dbReference type="Proteomes" id="UP000001542">
    <property type="component" value="Unassembled WGS sequence"/>
</dbReference>
<reference evidence="2" key="1">
    <citation type="submission" date="2006-10" db="EMBL/GenBank/DDBJ databases">
        <authorList>
            <person name="Amadeo P."/>
            <person name="Zhao Q."/>
            <person name="Wortman J."/>
            <person name="Fraser-Liggett C."/>
            <person name="Carlton J."/>
        </authorList>
    </citation>
    <scope>NUCLEOTIDE SEQUENCE</scope>
    <source>
        <strain evidence="2">G3</strain>
    </source>
</reference>